<dbReference type="InterPro" id="IPR012961">
    <property type="entry name" value="Ski2/MTR4_C"/>
</dbReference>
<keyword evidence="24" id="KW-0443">Lipid metabolism</keyword>
<evidence type="ECO:0000259" key="41">
    <source>
        <dbReference type="PROSITE" id="PS51194"/>
    </source>
</evidence>
<feature type="compositionally biased region" description="Basic and acidic residues" evidence="37">
    <location>
        <begin position="104"/>
        <end position="120"/>
    </location>
</feature>
<evidence type="ECO:0000256" key="2">
    <source>
        <dbReference type="ARBA" id="ARBA00004123"/>
    </source>
</evidence>
<feature type="coiled-coil region" evidence="36">
    <location>
        <begin position="818"/>
        <end position="879"/>
    </location>
</feature>
<evidence type="ECO:0000256" key="9">
    <source>
        <dbReference type="ARBA" id="ARBA00022528"/>
    </source>
</evidence>
<keyword evidence="27" id="KW-0275">Fatty acid biosynthesis</keyword>
<dbReference type="Pfam" id="PF08148">
    <property type="entry name" value="DSHCT"/>
    <property type="match status" value="2"/>
</dbReference>
<feature type="domain" description="ATP-grasp" evidence="38">
    <location>
        <begin position="1355"/>
        <end position="1552"/>
    </location>
</feature>
<organism evidence="42 43">
    <name type="scientific">Sphenostylis stenocarpa</name>
    <dbReference type="NCBI Taxonomy" id="92480"/>
    <lineage>
        <taxon>Eukaryota</taxon>
        <taxon>Viridiplantae</taxon>
        <taxon>Streptophyta</taxon>
        <taxon>Embryophyta</taxon>
        <taxon>Tracheophyta</taxon>
        <taxon>Spermatophyta</taxon>
        <taxon>Magnoliopsida</taxon>
        <taxon>eudicotyledons</taxon>
        <taxon>Gunneridae</taxon>
        <taxon>Pentapetalae</taxon>
        <taxon>rosids</taxon>
        <taxon>fabids</taxon>
        <taxon>Fabales</taxon>
        <taxon>Fabaceae</taxon>
        <taxon>Papilionoideae</taxon>
        <taxon>50 kb inversion clade</taxon>
        <taxon>NPAAA clade</taxon>
        <taxon>indigoferoid/millettioid clade</taxon>
        <taxon>Phaseoleae</taxon>
        <taxon>Sphenostylis</taxon>
    </lineage>
</organism>
<feature type="domain" description="Biotin carboxylation" evidence="39">
    <location>
        <begin position="1236"/>
        <end position="1681"/>
    </location>
</feature>
<sequence length="1694" mass="188787">MASRVSLKAKGKSSKGSKGQEDRSASECLKEWTTWAMRKAKVITHYGFIPLVIIIGMNSDPKPPLSQLLSPLTHIPVNARDEINDNSNFARSSTRRSSQEMVNENEKKESPSLGKRREPEPPVTVPVPVSDTASKPKRARSAERTCVHEVAVPSGYVSSKDSELHGTLSNPLHNGPMAKSYPFALDPFQQVSIACLERNESVLVSAHTSAGKTAVAEYAIAMSFRDRQRVIYTSPLKALSNQKYRELSQEFTDVGLMTGDVTLSPNATCLVMTTEILRGMLYRGSEVLKEVAWVIFDEIHYMKDRERGVVWEESIIFLPPAIKMVFLSATMSNATEFAEWICNIHKQPCHVVYTDFRPTPLQHYAFPIGGSGLYLVVDENEQFREDNFLKLHDTFVKQNFVDGRRGGKGGGRGGKGGNASGGSDIYKIVKMIMERKFQPVIIFSFSRRECEQHAMSMSKLDFNTQEEKDTVEHVFRNAVLCLNEEDRCLPAIELMLPLLQRGIAVHHSGLLPVIKELVELLFQEGLVKALFATETFAMGLNMPAKTVVFTAVKKWDGDSHRYIGSGEYIQMSGRAGRRGKDERGICIIMIDEQWDKMEMNNLKEMVLGKPAPLVSTFRLSYYSILNLMSRAEGQFTAEHALPDIENRVSKLEQEVTLLDASGEAEVSEYHKLKLEIAQLEKKMMSKIIRPEIILYFLVPGRLIKVREGGTDWGWGVVVNVVKKPSSGGYIIDTLLHCSPCSTENSSRPKPYPPRPGEKGEMHVVPVQLPLISTLGKLRVSIPSDLRPLEARQSVLLAVQELVNRFPGGLPKLNPVKDMDVRDTEIVELVNQIEELEKKMFAHPMHKRQDVDQIKCFERKAEVNHEIQQLKTKMRDSQLQKFREELKNRSRVLKKLGHIDSDGVVQLKGRAACLIDTGDELLVTELMFNGTFNDLDHHQVAALASCFIPGDKSTEQIHLRTELARPLQQLQDSARRIAEIQHECKLDINVDEYVESTVRPYLMDVIYSWSKTCIYISAAVRLKGGGAGVVLSLYEWEQQKGKGANFADVIQMTDIFEGSIIRSARRLDEFLNQLRAAANAVGEADLENKFAAASESLRRGIMFANSLFRRSFQFRTSLVSIALHIKIHSHLNTTPIIHSLTLTPLPSSPIGKPLQAPFITLSNRCEMEVTLSACKSVSSPSLPVAGLFAGKERIKSSQCSFLAGANRVKFPRQVGQVSHVGKQRQTRHCGALHATCSGHKILIANRGEIAVRVIRTAHELGIPCVAVYSTIDKDALHVKLADEAVCIGEAPSNQSYLLIPNVLSAALSRKCTMLHPGYGFLAENAVFVEMCWEHGINFIGPKPESIEVMGDKSTARETMKKAGVPTVPGSDGLLQNTEEAIRLANEIGFPVMIKATAGGGGRGMRLAKEPDEFVKLLQQAKSEAAAAFGNDGVYLEKYIQNPRHIEFQVLADKYGNVVHFGERDCSIQRRNQKLLEEAPSPALTPELRKAMGDAAVAAAASIGYIGVGTVEFLLDERGSFYFMEMNTRIQVEHPVTEMISSTDLIEEQIRVAMGEKLRFKQEDIVLRGHSIECRINAEDAFKGFRPGPGRITAYLPSGGPFVRMDSHVYPDYVVPPSYDSLLGKLIVWAPTREKAIERMKRALDDTVITGVPTTIDYHKLILDIEDFRNGKVDTAFIPKHEEELAMPPQKMVVLS</sequence>
<feature type="region of interest" description="Disordered" evidence="37">
    <location>
        <begin position="83"/>
        <end position="145"/>
    </location>
</feature>
<dbReference type="FunFam" id="3.30.470.20:FF:000045">
    <property type="entry name" value="Biotin carboxylase"/>
    <property type="match status" value="1"/>
</dbReference>
<dbReference type="Proteomes" id="UP001189624">
    <property type="component" value="Chromosome 3"/>
</dbReference>
<keyword evidence="13" id="KW-0479">Metal-binding</keyword>
<evidence type="ECO:0000256" key="23">
    <source>
        <dbReference type="ARBA" id="ARBA00022989"/>
    </source>
</evidence>
<dbReference type="InterPro" id="IPR011545">
    <property type="entry name" value="DEAD/DEAH_box_helicase_dom"/>
</dbReference>
<dbReference type="InterPro" id="IPR027417">
    <property type="entry name" value="P-loop_NTPase"/>
</dbReference>
<dbReference type="PROSITE" id="PS50979">
    <property type="entry name" value="BC"/>
    <property type="match status" value="1"/>
</dbReference>
<evidence type="ECO:0000256" key="7">
    <source>
        <dbReference type="ARBA" id="ARBA00022448"/>
    </source>
</evidence>
<dbReference type="SUPFAM" id="SSF52540">
    <property type="entry name" value="P-loop containing nucleoside triphosphate hydrolases"/>
    <property type="match status" value="1"/>
</dbReference>
<keyword evidence="36" id="KW-0175">Coiled coil</keyword>
<evidence type="ECO:0000256" key="37">
    <source>
        <dbReference type="SAM" id="MobiDB-lite"/>
    </source>
</evidence>
<dbReference type="Pfam" id="PF21408">
    <property type="entry name" value="MTR4-like_stalk"/>
    <property type="match status" value="1"/>
</dbReference>
<comment type="subcellular location">
    <subcellularLocation>
        <location evidence="4">Mitochondrion outer membrane</location>
        <topology evidence="4">Single-pass membrane protein</topology>
    </subcellularLocation>
    <subcellularLocation>
        <location evidence="2">Nucleus</location>
    </subcellularLocation>
    <subcellularLocation>
        <location evidence="3">Plastid</location>
        <location evidence="3">Chloroplast</location>
    </subcellularLocation>
</comment>
<dbReference type="InterPro" id="IPR005482">
    <property type="entry name" value="Biotin_COase_C"/>
</dbReference>
<dbReference type="GO" id="GO:0009507">
    <property type="term" value="C:chloroplast"/>
    <property type="evidence" value="ECO:0007669"/>
    <property type="project" value="UniProtKB-SubCell"/>
</dbReference>
<dbReference type="InterPro" id="IPR013815">
    <property type="entry name" value="ATP_grasp_subdomain_1"/>
</dbReference>
<evidence type="ECO:0000256" key="3">
    <source>
        <dbReference type="ARBA" id="ARBA00004229"/>
    </source>
</evidence>
<keyword evidence="29" id="KW-0539">Nucleus</keyword>
<evidence type="ECO:0000256" key="4">
    <source>
        <dbReference type="ARBA" id="ARBA00004572"/>
    </source>
</evidence>
<gene>
    <name evidence="42" type="ORF">AYBTSS11_LOCUS7867</name>
</gene>
<dbReference type="EMBL" id="OY731400">
    <property type="protein sequence ID" value="CAJ1937168.1"/>
    <property type="molecule type" value="Genomic_DNA"/>
</dbReference>
<evidence type="ECO:0000256" key="27">
    <source>
        <dbReference type="ARBA" id="ARBA00023160"/>
    </source>
</evidence>
<feature type="region of interest" description="Disordered" evidence="37">
    <location>
        <begin position="1"/>
        <end position="27"/>
    </location>
</feature>
<evidence type="ECO:0000256" key="33">
    <source>
        <dbReference type="ARBA" id="ARBA00061045"/>
    </source>
</evidence>
<keyword evidence="16" id="KW-0378">Hydrolase</keyword>
<dbReference type="Gene3D" id="3.40.50.20">
    <property type="match status" value="1"/>
</dbReference>
<dbReference type="SUPFAM" id="SSF52440">
    <property type="entry name" value="PreATP-grasp domain"/>
    <property type="match status" value="1"/>
</dbReference>
<comment type="pathway">
    <text evidence="5">Lipid metabolism; malonyl-CoA biosynthesis; malonyl-CoA from acetyl-CoA: step 1/1.</text>
</comment>
<keyword evidence="12" id="KW-0812">Transmembrane</keyword>
<feature type="domain" description="Helicase C-terminal" evidence="41">
    <location>
        <begin position="424"/>
        <end position="628"/>
    </location>
</feature>
<dbReference type="GO" id="GO:0003676">
    <property type="term" value="F:nucleic acid binding"/>
    <property type="evidence" value="ECO:0007669"/>
    <property type="project" value="InterPro"/>
</dbReference>
<keyword evidence="43" id="KW-1185">Reference proteome</keyword>
<dbReference type="PANTHER" id="PTHR48095">
    <property type="entry name" value="PYRUVATE CARBOXYLASE SUBUNIT A"/>
    <property type="match status" value="1"/>
</dbReference>
<dbReference type="FunFam" id="3.40.50.300:FF:000083">
    <property type="entry name" value="ATP-dependent RNA helicase DOB1"/>
    <property type="match status" value="1"/>
</dbReference>
<dbReference type="Pfam" id="PF00289">
    <property type="entry name" value="Biotin_carb_N"/>
    <property type="match status" value="1"/>
</dbReference>
<keyword evidence="22" id="KW-0809">Transit peptide</keyword>
<dbReference type="Pfam" id="PF02785">
    <property type="entry name" value="Biotin_carb_C"/>
    <property type="match status" value="1"/>
</dbReference>
<dbReference type="SMART" id="SM00878">
    <property type="entry name" value="Biotin_carb_C"/>
    <property type="match status" value="1"/>
</dbReference>
<dbReference type="NCBIfam" id="TIGR00514">
    <property type="entry name" value="accC"/>
    <property type="match status" value="1"/>
</dbReference>
<dbReference type="GO" id="GO:0016787">
    <property type="term" value="F:hydrolase activity"/>
    <property type="evidence" value="ECO:0007669"/>
    <property type="project" value="UniProtKB-KW"/>
</dbReference>
<dbReference type="SUPFAM" id="SSF56059">
    <property type="entry name" value="Glutathione synthetase ATP-binding domain-like"/>
    <property type="match status" value="1"/>
</dbReference>
<dbReference type="Pfam" id="PF00271">
    <property type="entry name" value="Helicase_C"/>
    <property type="match status" value="1"/>
</dbReference>
<evidence type="ECO:0000256" key="25">
    <source>
        <dbReference type="ARBA" id="ARBA00023128"/>
    </source>
</evidence>
<keyword evidence="17" id="KW-0347">Helicase</keyword>
<dbReference type="GO" id="GO:0005524">
    <property type="term" value="F:ATP binding"/>
    <property type="evidence" value="ECO:0007669"/>
    <property type="project" value="UniProtKB-UniRule"/>
</dbReference>
<keyword evidence="15" id="KW-1000">Mitochondrion outer membrane</keyword>
<dbReference type="FunFam" id="3.30.1490.20:FF:000018">
    <property type="entry name" value="Biotin carboxylase"/>
    <property type="match status" value="1"/>
</dbReference>
<dbReference type="InterPro" id="IPR001650">
    <property type="entry name" value="Helicase_C-like"/>
</dbReference>
<feature type="compositionally biased region" description="Polar residues" evidence="37">
    <location>
        <begin position="85"/>
        <end position="102"/>
    </location>
</feature>
<dbReference type="NCBIfam" id="NF006367">
    <property type="entry name" value="PRK08591.1"/>
    <property type="match status" value="1"/>
</dbReference>
<evidence type="ECO:0000256" key="8">
    <source>
        <dbReference type="ARBA" id="ARBA00022516"/>
    </source>
</evidence>
<evidence type="ECO:0000256" key="19">
    <source>
        <dbReference type="ARBA" id="ARBA00022840"/>
    </source>
</evidence>
<dbReference type="PROSITE" id="PS50975">
    <property type="entry name" value="ATP_GRASP"/>
    <property type="match status" value="1"/>
</dbReference>
<dbReference type="CDD" id="cd18795">
    <property type="entry name" value="SF2_C_Ski2"/>
    <property type="match status" value="1"/>
</dbReference>
<evidence type="ECO:0000259" key="39">
    <source>
        <dbReference type="PROSITE" id="PS50979"/>
    </source>
</evidence>
<feature type="compositionally biased region" description="Basic and acidic residues" evidence="37">
    <location>
        <begin position="18"/>
        <end position="27"/>
    </location>
</feature>
<keyword evidence="21" id="KW-0653">Protein transport</keyword>
<dbReference type="GO" id="GO:0004075">
    <property type="term" value="F:biotin carboxylase activity"/>
    <property type="evidence" value="ECO:0007669"/>
    <property type="project" value="UniProtKB-EC"/>
</dbReference>
<keyword evidence="11" id="KW-0934">Plastid</keyword>
<keyword evidence="7" id="KW-0813">Transport</keyword>
<dbReference type="InterPro" id="IPR005479">
    <property type="entry name" value="CPAse_ATP-bd"/>
</dbReference>
<dbReference type="GO" id="GO:0005742">
    <property type="term" value="C:mitochondrial outer membrane translocase complex"/>
    <property type="evidence" value="ECO:0007669"/>
    <property type="project" value="InterPro"/>
</dbReference>
<comment type="subunit">
    <text evidence="34">Acetyl-CoA carboxylase is a heterohexamer composed of biotin carboxyl carrier protein, biotin carboxylase and two subunits each of ACCase subunit alpha and ACCase plastid-coded subunit beta (accD).</text>
</comment>
<dbReference type="SMART" id="SM01142">
    <property type="entry name" value="DSHCT"/>
    <property type="match status" value="1"/>
</dbReference>
<evidence type="ECO:0000256" key="30">
    <source>
        <dbReference type="ARBA" id="ARBA00023267"/>
    </source>
</evidence>
<evidence type="ECO:0000256" key="1">
    <source>
        <dbReference type="ARBA" id="ARBA00003761"/>
    </source>
</evidence>
<dbReference type="SMART" id="SM00487">
    <property type="entry name" value="DEXDc"/>
    <property type="match status" value="1"/>
</dbReference>
<keyword evidence="18" id="KW-0276">Fatty acid metabolism</keyword>
<dbReference type="Pfam" id="PF13234">
    <property type="entry name" value="MTR4_beta-barrel"/>
    <property type="match status" value="1"/>
</dbReference>
<dbReference type="SUPFAM" id="SSF51246">
    <property type="entry name" value="Rudiment single hybrid motif"/>
    <property type="match status" value="1"/>
</dbReference>
<dbReference type="InterPro" id="IPR012621">
    <property type="entry name" value="Tom7"/>
</dbReference>
<dbReference type="InterPro" id="IPR048392">
    <property type="entry name" value="MTR4-like_stalk"/>
</dbReference>
<dbReference type="Pfam" id="PF00270">
    <property type="entry name" value="DEAD"/>
    <property type="match status" value="1"/>
</dbReference>
<dbReference type="Gramene" id="rna-AYBTSS11_LOCUS7867">
    <property type="protein sequence ID" value="CAJ1937168.1"/>
    <property type="gene ID" value="gene-AYBTSS11_LOCUS7867"/>
</dbReference>
<dbReference type="GO" id="GO:0006633">
    <property type="term" value="P:fatty acid biosynthetic process"/>
    <property type="evidence" value="ECO:0007669"/>
    <property type="project" value="UniProtKB-KW"/>
</dbReference>
<dbReference type="InterPro" id="IPR004549">
    <property type="entry name" value="Acetyl_CoA_COase_biotin_COase"/>
</dbReference>
<feature type="domain" description="Helicase ATP-binding" evidence="40">
    <location>
        <begin position="193"/>
        <end position="349"/>
    </location>
</feature>
<evidence type="ECO:0000256" key="26">
    <source>
        <dbReference type="ARBA" id="ARBA00023136"/>
    </source>
</evidence>
<evidence type="ECO:0000256" key="34">
    <source>
        <dbReference type="ARBA" id="ARBA00062964"/>
    </source>
</evidence>
<keyword evidence="26" id="KW-0472">Membrane</keyword>
<evidence type="ECO:0000256" key="22">
    <source>
        <dbReference type="ARBA" id="ARBA00022946"/>
    </source>
</evidence>
<dbReference type="Gene3D" id="3.30.470.20">
    <property type="entry name" value="ATP-grasp fold, B domain"/>
    <property type="match status" value="1"/>
</dbReference>
<name>A0AA86S943_9FABA</name>
<dbReference type="InterPro" id="IPR051602">
    <property type="entry name" value="ACC_Biotin_Carboxylase"/>
</dbReference>
<evidence type="ECO:0000256" key="32">
    <source>
        <dbReference type="ARBA" id="ARBA00048600"/>
    </source>
</evidence>
<dbReference type="GO" id="GO:0030150">
    <property type="term" value="P:protein import into mitochondrial matrix"/>
    <property type="evidence" value="ECO:0007669"/>
    <property type="project" value="InterPro"/>
</dbReference>
<dbReference type="GO" id="GO:0005654">
    <property type="term" value="C:nucleoplasm"/>
    <property type="evidence" value="ECO:0007669"/>
    <property type="project" value="UniProtKB-ARBA"/>
</dbReference>
<dbReference type="InterPro" id="IPR011761">
    <property type="entry name" value="ATP-grasp"/>
</dbReference>
<dbReference type="FunFam" id="3.40.50.20:FF:000010">
    <property type="entry name" value="Propionyl-CoA carboxylase subunit alpha"/>
    <property type="match status" value="1"/>
</dbReference>
<dbReference type="Pfam" id="PF02786">
    <property type="entry name" value="CPSase_L_D2"/>
    <property type="match status" value="1"/>
</dbReference>
<keyword evidence="10" id="KW-0436">Ligase</keyword>
<evidence type="ECO:0000313" key="42">
    <source>
        <dbReference type="EMBL" id="CAJ1937168.1"/>
    </source>
</evidence>
<keyword evidence="30" id="KW-0092">Biotin</keyword>
<dbReference type="SMART" id="SM00490">
    <property type="entry name" value="HELICc"/>
    <property type="match status" value="1"/>
</dbReference>
<dbReference type="PROSITE" id="PS51194">
    <property type="entry name" value="HELICASE_CTER"/>
    <property type="match status" value="1"/>
</dbReference>
<evidence type="ECO:0000256" key="21">
    <source>
        <dbReference type="ARBA" id="ARBA00022927"/>
    </source>
</evidence>
<dbReference type="InterPro" id="IPR005481">
    <property type="entry name" value="BC-like_N"/>
</dbReference>
<evidence type="ECO:0000256" key="12">
    <source>
        <dbReference type="ARBA" id="ARBA00022692"/>
    </source>
</evidence>
<keyword evidence="9" id="KW-0150">Chloroplast</keyword>
<dbReference type="InterPro" id="IPR011054">
    <property type="entry name" value="Rudment_hybrid_motif"/>
</dbReference>
<dbReference type="GO" id="GO:0046872">
    <property type="term" value="F:metal ion binding"/>
    <property type="evidence" value="ECO:0007669"/>
    <property type="project" value="UniProtKB-KW"/>
</dbReference>
<evidence type="ECO:0000256" key="24">
    <source>
        <dbReference type="ARBA" id="ARBA00023098"/>
    </source>
</evidence>
<evidence type="ECO:0000313" key="43">
    <source>
        <dbReference type="Proteomes" id="UP001189624"/>
    </source>
</evidence>
<comment type="catalytic activity">
    <reaction evidence="31">
        <text>ATP + H2O = ADP + phosphate + H(+)</text>
        <dbReference type="Rhea" id="RHEA:13065"/>
        <dbReference type="ChEBI" id="CHEBI:15377"/>
        <dbReference type="ChEBI" id="CHEBI:15378"/>
        <dbReference type="ChEBI" id="CHEBI:30616"/>
        <dbReference type="ChEBI" id="CHEBI:43474"/>
        <dbReference type="ChEBI" id="CHEBI:456216"/>
        <dbReference type="EC" id="3.6.4.13"/>
    </reaction>
</comment>
<evidence type="ECO:0000256" key="14">
    <source>
        <dbReference type="ARBA" id="ARBA00022741"/>
    </source>
</evidence>
<evidence type="ECO:0000256" key="10">
    <source>
        <dbReference type="ARBA" id="ARBA00022598"/>
    </source>
</evidence>
<reference evidence="42" key="1">
    <citation type="submission" date="2023-10" db="EMBL/GenBank/DDBJ databases">
        <authorList>
            <person name="Domelevo Entfellner J.-B."/>
        </authorList>
    </citation>
    <scope>NUCLEOTIDE SEQUENCE</scope>
</reference>
<dbReference type="InterPro" id="IPR016185">
    <property type="entry name" value="PreATP-grasp_dom_sf"/>
</dbReference>
<evidence type="ECO:0000259" key="40">
    <source>
        <dbReference type="PROSITE" id="PS51192"/>
    </source>
</evidence>
<keyword evidence="20" id="KW-0460">Magnesium</keyword>
<proteinExistence type="inferred from homology"/>
<dbReference type="InterPro" id="IPR014001">
    <property type="entry name" value="Helicase_ATP-bd"/>
</dbReference>
<keyword evidence="19 35" id="KW-0067">ATP-binding</keyword>
<evidence type="ECO:0000256" key="36">
    <source>
        <dbReference type="SAM" id="Coils"/>
    </source>
</evidence>
<keyword evidence="25" id="KW-0496">Mitochondrion</keyword>
<evidence type="ECO:0000256" key="17">
    <source>
        <dbReference type="ARBA" id="ARBA00022806"/>
    </source>
</evidence>
<dbReference type="Gene3D" id="3.30.1490.20">
    <property type="entry name" value="ATP-grasp fold, A domain"/>
    <property type="match status" value="1"/>
</dbReference>
<dbReference type="CDD" id="cd18024">
    <property type="entry name" value="DEXHc_Mtr4-like"/>
    <property type="match status" value="1"/>
</dbReference>
<evidence type="ECO:0000256" key="35">
    <source>
        <dbReference type="PROSITE-ProRule" id="PRU00409"/>
    </source>
</evidence>
<evidence type="ECO:0000256" key="11">
    <source>
        <dbReference type="ARBA" id="ARBA00022640"/>
    </source>
</evidence>
<evidence type="ECO:0000256" key="13">
    <source>
        <dbReference type="ARBA" id="ARBA00022723"/>
    </source>
</evidence>
<evidence type="ECO:0008006" key="44">
    <source>
        <dbReference type="Google" id="ProtNLM"/>
    </source>
</evidence>
<dbReference type="PROSITE" id="PS00867">
    <property type="entry name" value="CPSASE_2"/>
    <property type="match status" value="1"/>
</dbReference>
<protein>
    <recommendedName>
        <fullName evidence="44">Acetyl-CoA carboxylase</fullName>
    </recommendedName>
</protein>
<dbReference type="Pfam" id="PF08038">
    <property type="entry name" value="Tom7"/>
    <property type="match status" value="1"/>
</dbReference>
<comment type="catalytic activity">
    <reaction evidence="32">
        <text>N(6)-biotinyl-L-lysyl-[protein] + hydrogencarbonate + ATP = N(6)-carboxybiotinyl-L-lysyl-[protein] + ADP + phosphate + H(+)</text>
        <dbReference type="Rhea" id="RHEA:13501"/>
        <dbReference type="Rhea" id="RHEA-COMP:10505"/>
        <dbReference type="Rhea" id="RHEA-COMP:10506"/>
        <dbReference type="ChEBI" id="CHEBI:15378"/>
        <dbReference type="ChEBI" id="CHEBI:17544"/>
        <dbReference type="ChEBI" id="CHEBI:30616"/>
        <dbReference type="ChEBI" id="CHEBI:43474"/>
        <dbReference type="ChEBI" id="CHEBI:83144"/>
        <dbReference type="ChEBI" id="CHEBI:83145"/>
        <dbReference type="ChEBI" id="CHEBI:456216"/>
        <dbReference type="EC" id="6.3.4.14"/>
    </reaction>
</comment>
<evidence type="ECO:0000256" key="15">
    <source>
        <dbReference type="ARBA" id="ARBA00022787"/>
    </source>
</evidence>
<evidence type="ECO:0000256" key="28">
    <source>
        <dbReference type="ARBA" id="ARBA00023211"/>
    </source>
</evidence>
<evidence type="ECO:0000256" key="5">
    <source>
        <dbReference type="ARBA" id="ARBA00004956"/>
    </source>
</evidence>
<comment type="function">
    <text evidence="1">This protein is a component of the acetyl coenzyme A carboxylase complex; first, biotin carboxylase catalyzes the carboxylation of the carrier protein and then the transcarboxylase transfers the carboxyl group to form malonyl-CoA.</text>
</comment>
<dbReference type="CDD" id="cd13154">
    <property type="entry name" value="KOW_Mtr4"/>
    <property type="match status" value="1"/>
</dbReference>
<keyword evidence="28" id="KW-0464">Manganese</keyword>
<keyword evidence="23" id="KW-1133">Transmembrane helix</keyword>
<evidence type="ECO:0000256" key="6">
    <source>
        <dbReference type="ARBA" id="ARBA00010917"/>
    </source>
</evidence>
<dbReference type="PROSITE" id="PS51192">
    <property type="entry name" value="HELICASE_ATP_BIND_1"/>
    <property type="match status" value="1"/>
</dbReference>
<dbReference type="InterPro" id="IPR011764">
    <property type="entry name" value="Biotin_carboxylation_dom"/>
</dbReference>
<dbReference type="FunFam" id="3.40.50.300:FF:000141">
    <property type="entry name" value="ATP-dependent RNA helicase DOB1"/>
    <property type="match status" value="1"/>
</dbReference>
<dbReference type="Gene3D" id="2.40.30.300">
    <property type="match status" value="1"/>
</dbReference>
<keyword evidence="14 35" id="KW-0547">Nucleotide-binding</keyword>
<dbReference type="FunFam" id="2.40.30.300:FF:000001">
    <property type="entry name" value="Mtr4 exosome RNA helicase"/>
    <property type="match status" value="1"/>
</dbReference>
<dbReference type="Gene3D" id="3.40.50.300">
    <property type="entry name" value="P-loop containing nucleotide triphosphate hydrolases"/>
    <property type="match status" value="2"/>
</dbReference>
<accession>A0AA86S943</accession>
<dbReference type="InterPro" id="IPR025696">
    <property type="entry name" value="Beta-barrel_MTR4"/>
</dbReference>
<evidence type="ECO:0000256" key="18">
    <source>
        <dbReference type="ARBA" id="ARBA00022832"/>
    </source>
</evidence>
<evidence type="ECO:0000256" key="20">
    <source>
        <dbReference type="ARBA" id="ARBA00022842"/>
    </source>
</evidence>
<dbReference type="Gene3D" id="1.10.3380.30">
    <property type="match status" value="1"/>
</dbReference>
<evidence type="ECO:0000256" key="29">
    <source>
        <dbReference type="ARBA" id="ARBA00023242"/>
    </source>
</evidence>
<evidence type="ECO:0000259" key="38">
    <source>
        <dbReference type="PROSITE" id="PS50975"/>
    </source>
</evidence>
<dbReference type="PROSITE" id="PS00866">
    <property type="entry name" value="CPSASE_1"/>
    <property type="match status" value="1"/>
</dbReference>
<comment type="similarity">
    <text evidence="6">Belongs to the Tom7 family.</text>
</comment>
<comment type="similarity">
    <text evidence="33">Belongs to the DExH box helicase family. SKI2 subfamily.</text>
</comment>
<evidence type="ECO:0000256" key="31">
    <source>
        <dbReference type="ARBA" id="ARBA00047984"/>
    </source>
</evidence>
<dbReference type="PANTHER" id="PTHR48095:SF2">
    <property type="entry name" value="BIOTIN CARBOXYLASE, CHLOROPLASTIC"/>
    <property type="match status" value="1"/>
</dbReference>
<dbReference type="GO" id="GO:0003724">
    <property type="term" value="F:RNA helicase activity"/>
    <property type="evidence" value="ECO:0007669"/>
    <property type="project" value="UniProtKB-EC"/>
</dbReference>
<evidence type="ECO:0000256" key="16">
    <source>
        <dbReference type="ARBA" id="ARBA00022801"/>
    </source>
</evidence>
<keyword evidence="8" id="KW-0444">Lipid biosynthesis</keyword>